<evidence type="ECO:0000313" key="2">
    <source>
        <dbReference type="Proteomes" id="UP000663193"/>
    </source>
</evidence>
<dbReference type="AlphaFoldDB" id="A0A7U2I4R4"/>
<keyword evidence="2" id="KW-1185">Reference proteome</keyword>
<dbReference type="InterPro" id="IPR016181">
    <property type="entry name" value="Acyl_CoA_acyltransferase"/>
</dbReference>
<dbReference type="RefSeq" id="XP_001800401.1">
    <property type="nucleotide sequence ID" value="XM_001800349.1"/>
</dbReference>
<accession>A0A7U2I4R4</accession>
<dbReference type="OMA" id="YEYNREI"/>
<name>A0A7U2I4R4_PHANO</name>
<dbReference type="SUPFAM" id="SSF55729">
    <property type="entry name" value="Acyl-CoA N-acyltransferases (Nat)"/>
    <property type="match status" value="1"/>
</dbReference>
<gene>
    <name evidence="1" type="ORF">JI435_101180</name>
</gene>
<organism evidence="1 2">
    <name type="scientific">Phaeosphaeria nodorum (strain SN15 / ATCC MYA-4574 / FGSC 10173)</name>
    <name type="common">Glume blotch fungus</name>
    <name type="synonym">Parastagonospora nodorum</name>
    <dbReference type="NCBI Taxonomy" id="321614"/>
    <lineage>
        <taxon>Eukaryota</taxon>
        <taxon>Fungi</taxon>
        <taxon>Dikarya</taxon>
        <taxon>Ascomycota</taxon>
        <taxon>Pezizomycotina</taxon>
        <taxon>Dothideomycetes</taxon>
        <taxon>Pleosporomycetidae</taxon>
        <taxon>Pleosporales</taxon>
        <taxon>Pleosporineae</taxon>
        <taxon>Phaeosphaeriaceae</taxon>
        <taxon>Parastagonospora</taxon>
    </lineage>
</organism>
<proteinExistence type="predicted"/>
<dbReference type="OrthoDB" id="544277at2759"/>
<dbReference type="InterPro" id="IPR052523">
    <property type="entry name" value="Trichothecene_AcTrans"/>
</dbReference>
<dbReference type="KEGG" id="pno:SNOG_10118"/>
<sequence length="215" mass="23908">MELPAGLIQDTHEHTLKTLSKCFVNDIFQRYLVFDTFDIPDSQDLDIPLNTRMFENSLKGLLSEEGGVFATVPGSGVTSIWYLEDLKDGPYEDHEHLPRVLNEMNAQADVARKRILTPPKKLLHLALIANDKESVPSDGRKVGASDVIRPMLEMATSRGWPVVLEATSPRSRDIYARLGFKDVGELKLGVGRVNSKGRRQEGGEGVSQWAMVYGS</sequence>
<dbReference type="PANTHER" id="PTHR42791">
    <property type="entry name" value="GNAT FAMILY ACETYLTRANSFERASE"/>
    <property type="match status" value="1"/>
</dbReference>
<evidence type="ECO:0000313" key="1">
    <source>
        <dbReference type="EMBL" id="QRD03336.1"/>
    </source>
</evidence>
<dbReference type="Gene3D" id="3.40.630.30">
    <property type="match status" value="1"/>
</dbReference>
<dbReference type="VEuPathDB" id="FungiDB:JI435_101180"/>
<dbReference type="EMBL" id="CP069037">
    <property type="protein sequence ID" value="QRD03336.1"/>
    <property type="molecule type" value="Genomic_DNA"/>
</dbReference>
<dbReference type="Proteomes" id="UP000663193">
    <property type="component" value="Chromosome 15"/>
</dbReference>
<protein>
    <recommendedName>
        <fullName evidence="3">N-acetyltransferase domain-containing protein</fullName>
    </recommendedName>
</protein>
<dbReference type="PANTHER" id="PTHR42791:SF1">
    <property type="entry name" value="N-ACETYLTRANSFERASE DOMAIN-CONTAINING PROTEIN"/>
    <property type="match status" value="1"/>
</dbReference>
<reference evidence="2" key="1">
    <citation type="journal article" date="2021" name="BMC Genomics">
        <title>Chromosome-level genome assembly and manually-curated proteome of model necrotroph Parastagonospora nodorum Sn15 reveals a genome-wide trove of candidate effector homologs, and redundancy of virulence-related functions within an accessory chromosome.</title>
        <authorList>
            <person name="Bertazzoni S."/>
            <person name="Jones D.A.B."/>
            <person name="Phan H.T."/>
            <person name="Tan K.-C."/>
            <person name="Hane J.K."/>
        </authorList>
    </citation>
    <scope>NUCLEOTIDE SEQUENCE [LARGE SCALE GENOMIC DNA]</scope>
    <source>
        <strain evidence="2">SN15 / ATCC MYA-4574 / FGSC 10173)</strain>
    </source>
</reference>
<evidence type="ECO:0008006" key="3">
    <source>
        <dbReference type="Google" id="ProtNLM"/>
    </source>
</evidence>